<dbReference type="AlphaFoldDB" id="A0A4R5LN83"/>
<dbReference type="EC" id="2.1.1.72" evidence="2"/>
<dbReference type="InterPro" id="IPR022749">
    <property type="entry name" value="D12N6_MeTrfase_N"/>
</dbReference>
<dbReference type="CDD" id="cd02440">
    <property type="entry name" value="AdoMet_MTases"/>
    <property type="match status" value="1"/>
</dbReference>
<dbReference type="GO" id="GO:0009007">
    <property type="term" value="F:site-specific DNA-methyltransferase (adenine-specific) activity"/>
    <property type="evidence" value="ECO:0007669"/>
    <property type="project" value="UniProtKB-EC"/>
</dbReference>
<feature type="domain" description="N6 adenine-specific DNA methyltransferase N-terminal" evidence="9">
    <location>
        <begin position="8"/>
        <end position="72"/>
    </location>
</feature>
<dbReference type="PANTHER" id="PTHR42933:SF4">
    <property type="entry name" value="TYPE I RESTRICTION ENZYME ECOKI METHYLASE SUBUNIT"/>
    <property type="match status" value="1"/>
</dbReference>
<dbReference type="PROSITE" id="PS00092">
    <property type="entry name" value="N6_MTASE"/>
    <property type="match status" value="1"/>
</dbReference>
<keyword evidence="3 10" id="KW-0489">Methyltransferase</keyword>
<dbReference type="GO" id="GO:0008170">
    <property type="term" value="F:N-methyltransferase activity"/>
    <property type="evidence" value="ECO:0007669"/>
    <property type="project" value="InterPro"/>
</dbReference>
<comment type="similarity">
    <text evidence="1">Belongs to the N(4)/N(6)-methyltransferase family.</text>
</comment>
<keyword evidence="5" id="KW-0949">S-adenosyl-L-methionine</keyword>
<dbReference type="OrthoDB" id="9784823at2"/>
<evidence type="ECO:0000256" key="6">
    <source>
        <dbReference type="ARBA" id="ARBA00022747"/>
    </source>
</evidence>
<evidence type="ECO:0000256" key="5">
    <source>
        <dbReference type="ARBA" id="ARBA00022691"/>
    </source>
</evidence>
<dbReference type="InterPro" id="IPR029063">
    <property type="entry name" value="SAM-dependent_MTases_sf"/>
</dbReference>
<accession>A0A4R5LN83</accession>
<dbReference type="InterPro" id="IPR051537">
    <property type="entry name" value="DNA_Adenine_Mtase"/>
</dbReference>
<dbReference type="Gene3D" id="1.20.1260.30">
    <property type="match status" value="1"/>
</dbReference>
<evidence type="ECO:0000256" key="7">
    <source>
        <dbReference type="ARBA" id="ARBA00047942"/>
    </source>
</evidence>
<evidence type="ECO:0000256" key="3">
    <source>
        <dbReference type="ARBA" id="ARBA00022603"/>
    </source>
</evidence>
<dbReference type="Proteomes" id="UP000295554">
    <property type="component" value="Unassembled WGS sequence"/>
</dbReference>
<comment type="caution">
    <text evidence="10">The sequence shown here is derived from an EMBL/GenBank/DDBJ whole genome shotgun (WGS) entry which is preliminary data.</text>
</comment>
<dbReference type="Pfam" id="PF12161">
    <property type="entry name" value="HsdM_N"/>
    <property type="match status" value="1"/>
</dbReference>
<dbReference type="InterPro" id="IPR002052">
    <property type="entry name" value="DNA_methylase_N6_adenine_CS"/>
</dbReference>
<keyword evidence="4 10" id="KW-0808">Transferase</keyword>
<dbReference type="GO" id="GO:0032259">
    <property type="term" value="P:methylation"/>
    <property type="evidence" value="ECO:0007669"/>
    <property type="project" value="UniProtKB-KW"/>
</dbReference>
<evidence type="ECO:0000313" key="10">
    <source>
        <dbReference type="EMBL" id="TDG11648.1"/>
    </source>
</evidence>
<dbReference type="Gene3D" id="3.40.50.150">
    <property type="entry name" value="Vaccinia Virus protein VP39"/>
    <property type="match status" value="1"/>
</dbReference>
<feature type="domain" description="DNA methylase adenine-specific" evidence="8">
    <location>
        <begin position="124"/>
        <end position="410"/>
    </location>
</feature>
<organism evidence="10 11">
    <name type="scientific">Seongchinamella unica</name>
    <dbReference type="NCBI Taxonomy" id="2547392"/>
    <lineage>
        <taxon>Bacteria</taxon>
        <taxon>Pseudomonadati</taxon>
        <taxon>Pseudomonadota</taxon>
        <taxon>Gammaproteobacteria</taxon>
        <taxon>Cellvibrionales</taxon>
        <taxon>Halieaceae</taxon>
        <taxon>Seongchinamella</taxon>
    </lineage>
</organism>
<sequence length="508" mass="56861">MSTTTDIVAKLWNLCNVLKDDGVTYTDYVKELTYLLFLKMSEETGTEDRIPAAYRWEELEAKAAPDRLTFYRKLLLDLGDAEITDSILTRSIYANANTIIKKPATLTTLITEIDKLDWYSAKEEGLGDLYEGLLEKNANEKKSGAGQYFTPRVLIDVMVQLTQPQLGEIIQDPAAGTGGFLIAANHYLEEHNDLNKLDEKQWEQYQHHTFYGMEFVQDTHKLALMNLALHDIESDGHSYGIIYGDTMSAEAEKLPKADLILSNPPFGTKKGGGLPSRDDFTFPTSNKQLAFLQHIYRALKPGGRAAVVLPDNVLFEANTGAQIRRDLMDKCNLHTILRLPTGIFYAQGVKTNVLFFSKPENVSQDTGNTQEVWIYDMRSNMPSFGKRTAFTKDYFEDFINCFGTDKNGGSKREELADDADSQTRWRVFSREVIAERGDSLDISWIKDKDVVDAADLPEPEQLAGEAMSELTEALRELSELMDALGAEDEAIAQKNVLAEALGLAESVG</sequence>
<dbReference type="PRINTS" id="PR00507">
    <property type="entry name" value="N12N6MTFRASE"/>
</dbReference>
<dbReference type="InterPro" id="IPR003356">
    <property type="entry name" value="DNA_methylase_A-5"/>
</dbReference>
<name>A0A4R5LN83_9GAMM</name>
<keyword evidence="11" id="KW-1185">Reference proteome</keyword>
<reference evidence="10 11" key="1">
    <citation type="submission" date="2019-03" db="EMBL/GenBank/DDBJ databases">
        <title>Seongchinamella monodicae gen. nov., sp. nov., a novel member of the Gammaproteobacteria isolated from a tidal mudflat of beach.</title>
        <authorList>
            <person name="Yang H.G."/>
            <person name="Kang J.W."/>
            <person name="Lee S.D."/>
        </authorList>
    </citation>
    <scope>NUCLEOTIDE SEQUENCE [LARGE SCALE GENOMIC DNA]</scope>
    <source>
        <strain evidence="10 11">GH4-78</strain>
    </source>
</reference>
<dbReference type="Pfam" id="PF02384">
    <property type="entry name" value="N6_Mtase"/>
    <property type="match status" value="1"/>
</dbReference>
<dbReference type="SUPFAM" id="SSF53335">
    <property type="entry name" value="S-adenosyl-L-methionine-dependent methyltransferases"/>
    <property type="match status" value="1"/>
</dbReference>
<dbReference type="GO" id="GO:0003677">
    <property type="term" value="F:DNA binding"/>
    <property type="evidence" value="ECO:0007669"/>
    <property type="project" value="InterPro"/>
</dbReference>
<protein>
    <recommendedName>
        <fullName evidence="2">site-specific DNA-methyltransferase (adenine-specific)</fullName>
        <ecNumber evidence="2">2.1.1.72</ecNumber>
    </recommendedName>
</protein>
<evidence type="ECO:0000256" key="2">
    <source>
        <dbReference type="ARBA" id="ARBA00011900"/>
    </source>
</evidence>
<dbReference type="EMBL" id="SMSE01000005">
    <property type="protein sequence ID" value="TDG11648.1"/>
    <property type="molecule type" value="Genomic_DNA"/>
</dbReference>
<evidence type="ECO:0000313" key="11">
    <source>
        <dbReference type="Proteomes" id="UP000295554"/>
    </source>
</evidence>
<dbReference type="PANTHER" id="PTHR42933">
    <property type="entry name" value="SLR6095 PROTEIN"/>
    <property type="match status" value="1"/>
</dbReference>
<keyword evidence="6" id="KW-0680">Restriction system</keyword>
<dbReference type="InterPro" id="IPR038333">
    <property type="entry name" value="T1MK-like_N_sf"/>
</dbReference>
<dbReference type="GO" id="GO:0009307">
    <property type="term" value="P:DNA restriction-modification system"/>
    <property type="evidence" value="ECO:0007669"/>
    <property type="project" value="UniProtKB-KW"/>
</dbReference>
<evidence type="ECO:0000256" key="4">
    <source>
        <dbReference type="ARBA" id="ARBA00022679"/>
    </source>
</evidence>
<dbReference type="RefSeq" id="WP_133215415.1">
    <property type="nucleotide sequence ID" value="NZ_SMSE01000005.1"/>
</dbReference>
<gene>
    <name evidence="10" type="ORF">E2F43_18225</name>
</gene>
<proteinExistence type="inferred from homology"/>
<evidence type="ECO:0000256" key="1">
    <source>
        <dbReference type="ARBA" id="ARBA00006594"/>
    </source>
</evidence>
<evidence type="ECO:0000259" key="9">
    <source>
        <dbReference type="Pfam" id="PF12161"/>
    </source>
</evidence>
<comment type="catalytic activity">
    <reaction evidence="7">
        <text>a 2'-deoxyadenosine in DNA + S-adenosyl-L-methionine = an N(6)-methyl-2'-deoxyadenosine in DNA + S-adenosyl-L-homocysteine + H(+)</text>
        <dbReference type="Rhea" id="RHEA:15197"/>
        <dbReference type="Rhea" id="RHEA-COMP:12418"/>
        <dbReference type="Rhea" id="RHEA-COMP:12419"/>
        <dbReference type="ChEBI" id="CHEBI:15378"/>
        <dbReference type="ChEBI" id="CHEBI:57856"/>
        <dbReference type="ChEBI" id="CHEBI:59789"/>
        <dbReference type="ChEBI" id="CHEBI:90615"/>
        <dbReference type="ChEBI" id="CHEBI:90616"/>
        <dbReference type="EC" id="2.1.1.72"/>
    </reaction>
</comment>
<evidence type="ECO:0000259" key="8">
    <source>
        <dbReference type="Pfam" id="PF02384"/>
    </source>
</evidence>